<reference evidence="1" key="2">
    <citation type="journal article" date="2022" name="New Phytol.">
        <title>Evolutionary transition to the ectomycorrhizal habit in the genomes of a hyperdiverse lineage of mushroom-forming fungi.</title>
        <authorList>
            <person name="Looney B."/>
            <person name="Miyauchi S."/>
            <person name="Morin E."/>
            <person name="Drula E."/>
            <person name="Courty P.E."/>
            <person name="Kohler A."/>
            <person name="Kuo A."/>
            <person name="LaButti K."/>
            <person name="Pangilinan J."/>
            <person name="Lipzen A."/>
            <person name="Riley R."/>
            <person name="Andreopoulos W."/>
            <person name="He G."/>
            <person name="Johnson J."/>
            <person name="Nolan M."/>
            <person name="Tritt A."/>
            <person name="Barry K.W."/>
            <person name="Grigoriev I.V."/>
            <person name="Nagy L.G."/>
            <person name="Hibbett D."/>
            <person name="Henrissat B."/>
            <person name="Matheny P.B."/>
            <person name="Labbe J."/>
            <person name="Martin F.M."/>
        </authorList>
    </citation>
    <scope>NUCLEOTIDE SEQUENCE</scope>
    <source>
        <strain evidence="1">FP105234-sp</strain>
    </source>
</reference>
<keyword evidence="2" id="KW-1185">Reference proteome</keyword>
<accession>A0ACB8SAC3</accession>
<dbReference type="Proteomes" id="UP000814033">
    <property type="component" value="Unassembled WGS sequence"/>
</dbReference>
<dbReference type="EMBL" id="MU275841">
    <property type="protein sequence ID" value="KAI0053118.1"/>
    <property type="molecule type" value="Genomic_DNA"/>
</dbReference>
<evidence type="ECO:0000313" key="2">
    <source>
        <dbReference type="Proteomes" id="UP000814033"/>
    </source>
</evidence>
<comment type="caution">
    <text evidence="1">The sequence shown here is derived from an EMBL/GenBank/DDBJ whole genome shotgun (WGS) entry which is preliminary data.</text>
</comment>
<organism evidence="1 2">
    <name type="scientific">Auriscalpium vulgare</name>
    <dbReference type="NCBI Taxonomy" id="40419"/>
    <lineage>
        <taxon>Eukaryota</taxon>
        <taxon>Fungi</taxon>
        <taxon>Dikarya</taxon>
        <taxon>Basidiomycota</taxon>
        <taxon>Agaricomycotina</taxon>
        <taxon>Agaricomycetes</taxon>
        <taxon>Russulales</taxon>
        <taxon>Auriscalpiaceae</taxon>
        <taxon>Auriscalpium</taxon>
    </lineage>
</organism>
<gene>
    <name evidence="1" type="ORF">FA95DRAFT_932435</name>
</gene>
<evidence type="ECO:0000313" key="1">
    <source>
        <dbReference type="EMBL" id="KAI0053118.1"/>
    </source>
</evidence>
<sequence>MPISKQTLFTAPARARDVDPGTLRVLGDLLHHQKLVDVWRGAHFIYQMGLRFHSSGGRPSGTQRSAPASPSRQLLLLRARSPCPWSLFRSPRLRRPYRQRLSSQAPHLWPAPRHRSPLPTRIP</sequence>
<protein>
    <submittedName>
        <fullName evidence="1">Uncharacterized protein</fullName>
    </submittedName>
</protein>
<reference evidence="1" key="1">
    <citation type="submission" date="2021-02" db="EMBL/GenBank/DDBJ databases">
        <authorList>
            <consortium name="DOE Joint Genome Institute"/>
            <person name="Ahrendt S."/>
            <person name="Looney B.P."/>
            <person name="Miyauchi S."/>
            <person name="Morin E."/>
            <person name="Drula E."/>
            <person name="Courty P.E."/>
            <person name="Chicoki N."/>
            <person name="Fauchery L."/>
            <person name="Kohler A."/>
            <person name="Kuo A."/>
            <person name="Labutti K."/>
            <person name="Pangilinan J."/>
            <person name="Lipzen A."/>
            <person name="Riley R."/>
            <person name="Andreopoulos W."/>
            <person name="He G."/>
            <person name="Johnson J."/>
            <person name="Barry K.W."/>
            <person name="Grigoriev I.V."/>
            <person name="Nagy L."/>
            <person name="Hibbett D."/>
            <person name="Henrissat B."/>
            <person name="Matheny P.B."/>
            <person name="Labbe J."/>
            <person name="Martin F."/>
        </authorList>
    </citation>
    <scope>NUCLEOTIDE SEQUENCE</scope>
    <source>
        <strain evidence="1">FP105234-sp</strain>
    </source>
</reference>
<name>A0ACB8SAC3_9AGAM</name>
<proteinExistence type="predicted"/>